<dbReference type="PANTHER" id="PTHR34353:SF2">
    <property type="entry name" value="CRISPR-ASSOCIATED ENDONUCLEASE CAS1 1"/>
    <property type="match status" value="1"/>
</dbReference>
<dbReference type="PANTHER" id="PTHR34353">
    <property type="entry name" value="CRISPR-ASSOCIATED ENDONUCLEASE CAS1 1"/>
    <property type="match status" value="1"/>
</dbReference>
<reference evidence="12" key="1">
    <citation type="submission" date="2021-07" db="EMBL/GenBank/DDBJ databases">
        <title>Candidatus Kaistella beijingensis sp. nov. isolated from a municipal wastewater treatment plant is involved in sludge foaming.</title>
        <authorList>
            <person name="Song Y."/>
            <person name="Liu S.-J."/>
        </authorList>
    </citation>
    <scope>NUCLEOTIDE SEQUENCE</scope>
    <source>
        <strain evidence="12">DSM 43998</strain>
    </source>
</reference>
<evidence type="ECO:0000256" key="2">
    <source>
        <dbReference type="ARBA" id="ARBA00022723"/>
    </source>
</evidence>
<comment type="similarity">
    <text evidence="10">Belongs to the CRISPR-associated endonuclease Cas1 family.</text>
</comment>
<evidence type="ECO:0000256" key="7">
    <source>
        <dbReference type="ARBA" id="ARBA00023125"/>
    </source>
</evidence>
<dbReference type="PROSITE" id="PS50878">
    <property type="entry name" value="RT_POL"/>
    <property type="match status" value="1"/>
</dbReference>
<evidence type="ECO:0000256" key="3">
    <source>
        <dbReference type="ARBA" id="ARBA00022759"/>
    </source>
</evidence>
<sequence length="631" mass="69085">MADISAATLYERVSHPDSLDAAWRHLLARDADRDIPSDAVRRFAQSAPERLTRLSIELAEHQYSPKPLTRIAIPKDDGSERELAVPAVADRVVERSILMAVTPFADRRLGPSSYAYREGIGVIDAITAVAAHRDAGAGWVLRADVADCFDSIPREQALRSLLAMLPDPSLDALIRRMVERPVSTRRGLTATTGVPQGTALSPLLANIVLTALDEAITDRGFPMIRYADDFVVPTESLDDAWEAKRVATETLEPMGMQLGADKTEVMSFDEGFHFLGEDFGPRYPPAMHEHRQSEPLRRILYVARQGCRIFTRQGRVIVESKSDEELLSVPKNLVSRIVLFGSASVAAGTRSWALENGIDVVFLSRRGNYQGQHLSAANGTRVERLRTQIAVADDPARALGLARAMIDAKVAHQITLLRRLTSRACAEPVADAIRTMNRSRAMIPDATDRDQLLGLEGAAAAAYFPVLGVLVPAELRFETRSRRPPLDVINSALGYGYAVLLAECVAALVAAGLDPNIGVLHEASGKRPGLALDLMEEWRPMIIDQVVSAAARKGTLTPAHGQPVTGEPGVHLTKSGKEILVRGYERRMLQVTSGAIPEFTGTLRRHLYRQAKLLARAMRDPAVPWTGMSWR</sequence>
<evidence type="ECO:0000256" key="1">
    <source>
        <dbReference type="ARBA" id="ARBA00022722"/>
    </source>
</evidence>
<comment type="cofactor">
    <cofactor evidence="10">
        <name>Mg(2+)</name>
        <dbReference type="ChEBI" id="CHEBI:18420"/>
    </cofactor>
    <cofactor evidence="10">
        <name>Mn(2+)</name>
        <dbReference type="ChEBI" id="CHEBI:29035"/>
    </cofactor>
</comment>
<keyword evidence="5 10" id="KW-0460">Magnesium</keyword>
<feature type="domain" description="Reverse transcriptase" evidence="11">
    <location>
        <begin position="54"/>
        <end position="279"/>
    </location>
</feature>
<organism evidence="12 13">
    <name type="scientific">Skermania pinensis</name>
    <dbReference type="NCBI Taxonomy" id="39122"/>
    <lineage>
        <taxon>Bacteria</taxon>
        <taxon>Bacillati</taxon>
        <taxon>Actinomycetota</taxon>
        <taxon>Actinomycetes</taxon>
        <taxon>Mycobacteriales</taxon>
        <taxon>Gordoniaceae</taxon>
        <taxon>Skermania</taxon>
    </lineage>
</organism>
<evidence type="ECO:0000313" key="12">
    <source>
        <dbReference type="EMBL" id="QXQ14501.1"/>
    </source>
</evidence>
<comment type="function">
    <text evidence="10">CRISPR (clustered regularly interspaced short palindromic repeat), is an adaptive immune system that provides protection against mobile genetic elements (viruses, transposable elements and conjugative plasmids). CRISPR clusters contain spacers, sequences complementary to antecedent mobile elements, and target invading nucleic acids. CRISPR clusters are transcribed and processed into CRISPR RNA (crRNA). Acts as a dsDNA endonuclease. Involved in the integration of spacer DNA into the CRISPR cassette.</text>
</comment>
<comment type="subunit">
    <text evidence="9 10">Homodimer, forms a heterotetramer with a Cas2 homodimer.</text>
</comment>
<dbReference type="EMBL" id="CP079105">
    <property type="protein sequence ID" value="QXQ14501.1"/>
    <property type="molecule type" value="Genomic_DNA"/>
</dbReference>
<evidence type="ECO:0000313" key="13">
    <source>
        <dbReference type="Proteomes" id="UP000887023"/>
    </source>
</evidence>
<evidence type="ECO:0000259" key="11">
    <source>
        <dbReference type="PROSITE" id="PS50878"/>
    </source>
</evidence>
<keyword evidence="4 10" id="KW-0378">Hydrolase</keyword>
<dbReference type="Pfam" id="PF01867">
    <property type="entry name" value="Cas_Cas1"/>
    <property type="match status" value="1"/>
</dbReference>
<keyword evidence="8 10" id="KW-0464">Manganese</keyword>
<gene>
    <name evidence="10 12" type="primary">cas1</name>
    <name evidence="12" type="ORF">KV203_03585</name>
</gene>
<dbReference type="Proteomes" id="UP000887023">
    <property type="component" value="Chromosome"/>
</dbReference>
<dbReference type="InterPro" id="IPR042211">
    <property type="entry name" value="CRISPR-assoc_Cas1_N"/>
</dbReference>
<dbReference type="GO" id="GO:0004519">
    <property type="term" value="F:endonuclease activity"/>
    <property type="evidence" value="ECO:0007669"/>
    <property type="project" value="UniProtKB-KW"/>
</dbReference>
<feature type="binding site" evidence="10">
    <location>
        <position position="536"/>
    </location>
    <ligand>
        <name>Mn(2+)</name>
        <dbReference type="ChEBI" id="CHEBI:29035"/>
    </ligand>
</feature>
<dbReference type="RefSeq" id="WP_066466672.1">
    <property type="nucleotide sequence ID" value="NZ_CBCRUZ010000003.1"/>
</dbReference>
<protein>
    <recommendedName>
        <fullName evidence="10">CRISPR-associated endonuclease Cas1</fullName>
        <ecNumber evidence="10">3.1.-.-</ecNumber>
    </recommendedName>
</protein>
<feature type="binding site" evidence="10">
    <location>
        <position position="521"/>
    </location>
    <ligand>
        <name>Mn(2+)</name>
        <dbReference type="ChEBI" id="CHEBI:29035"/>
    </ligand>
</feature>
<dbReference type="CDD" id="cd09634">
    <property type="entry name" value="Cas1_I-II-III"/>
    <property type="match status" value="1"/>
</dbReference>
<dbReference type="HAMAP" id="MF_01470">
    <property type="entry name" value="Cas1"/>
    <property type="match status" value="1"/>
</dbReference>
<keyword evidence="7 10" id="KW-0238">DNA-binding</keyword>
<evidence type="ECO:0000256" key="9">
    <source>
        <dbReference type="ARBA" id="ARBA00038592"/>
    </source>
</evidence>
<evidence type="ECO:0000256" key="4">
    <source>
        <dbReference type="ARBA" id="ARBA00022801"/>
    </source>
</evidence>
<dbReference type="InterPro" id="IPR000477">
    <property type="entry name" value="RT_dom"/>
</dbReference>
<evidence type="ECO:0000256" key="8">
    <source>
        <dbReference type="ARBA" id="ARBA00023211"/>
    </source>
</evidence>
<dbReference type="InterPro" id="IPR050646">
    <property type="entry name" value="Cas1"/>
</dbReference>
<proteinExistence type="inferred from homology"/>
<dbReference type="EC" id="3.1.-.-" evidence="10"/>
<dbReference type="InterPro" id="IPR002729">
    <property type="entry name" value="CRISPR-assoc_Cas1"/>
</dbReference>
<dbReference type="Gene3D" id="3.100.10.20">
    <property type="entry name" value="CRISPR-associated endonuclease Cas1, N-terminal domain"/>
    <property type="match status" value="1"/>
</dbReference>
<name>A0ABX8SAM0_9ACTN</name>
<evidence type="ECO:0000256" key="10">
    <source>
        <dbReference type="HAMAP-Rule" id="MF_01470"/>
    </source>
</evidence>
<feature type="binding site" evidence="10">
    <location>
        <position position="456"/>
    </location>
    <ligand>
        <name>Mn(2+)</name>
        <dbReference type="ChEBI" id="CHEBI:29035"/>
    </ligand>
</feature>
<keyword evidence="1 10" id="KW-0540">Nuclease</keyword>
<dbReference type="InterPro" id="IPR042206">
    <property type="entry name" value="CRISPR-assoc_Cas1_C"/>
</dbReference>
<accession>A0ABX8SAM0</accession>
<keyword evidence="2 10" id="KW-0479">Metal-binding</keyword>
<dbReference type="Gene3D" id="1.20.120.920">
    <property type="entry name" value="CRISPR-associated endonuclease Cas1, C-terminal domain"/>
    <property type="match status" value="1"/>
</dbReference>
<keyword evidence="6 10" id="KW-0051">Antiviral defense</keyword>
<evidence type="ECO:0000256" key="6">
    <source>
        <dbReference type="ARBA" id="ARBA00023118"/>
    </source>
</evidence>
<dbReference type="InterPro" id="IPR043502">
    <property type="entry name" value="DNA/RNA_pol_sf"/>
</dbReference>
<dbReference type="NCBIfam" id="TIGR00287">
    <property type="entry name" value="cas1"/>
    <property type="match status" value="1"/>
</dbReference>
<dbReference type="SUPFAM" id="SSF56672">
    <property type="entry name" value="DNA/RNA polymerases"/>
    <property type="match status" value="1"/>
</dbReference>
<dbReference type="Pfam" id="PF00078">
    <property type="entry name" value="RVT_1"/>
    <property type="match status" value="1"/>
</dbReference>
<keyword evidence="13" id="KW-1185">Reference proteome</keyword>
<evidence type="ECO:0000256" key="5">
    <source>
        <dbReference type="ARBA" id="ARBA00022842"/>
    </source>
</evidence>
<keyword evidence="3 10" id="KW-0255">Endonuclease</keyword>
<dbReference type="CDD" id="cd01651">
    <property type="entry name" value="RT_G2_intron"/>
    <property type="match status" value="1"/>
</dbReference>